<dbReference type="EMBL" id="CAFBOS010000050">
    <property type="protein sequence ID" value="CAB4991639.1"/>
    <property type="molecule type" value="Genomic_DNA"/>
</dbReference>
<dbReference type="Gene3D" id="3.10.450.50">
    <property type="match status" value="1"/>
</dbReference>
<dbReference type="CDD" id="cd00531">
    <property type="entry name" value="NTF2_like"/>
    <property type="match status" value="1"/>
</dbReference>
<dbReference type="EMBL" id="CAEZYR010000076">
    <property type="protein sequence ID" value="CAB4754349.1"/>
    <property type="molecule type" value="Genomic_DNA"/>
</dbReference>
<name>A0A6J7NLS5_9ZZZZ</name>
<dbReference type="EMBL" id="CAFABA010000025">
    <property type="protein sequence ID" value="CAB4823580.1"/>
    <property type="molecule type" value="Genomic_DNA"/>
</dbReference>
<dbReference type="EMBL" id="CAFBMH010000049">
    <property type="protein sequence ID" value="CAB4910455.1"/>
    <property type="molecule type" value="Genomic_DNA"/>
</dbReference>
<sequence length="134" mass="14930">MQQLADDLAIRNLIARIAHLSDHSEDLDEYLTYFTEDAAWNFPIGARKGHADILAGALERRASGTTGPGSNARHILSTMDVRVDGSDTATSDAYFEFLVETNVAPRIFNCGHYHDTWVRTPTGWRVKIRDIVLG</sequence>
<dbReference type="InterPro" id="IPR037401">
    <property type="entry name" value="SnoaL-like"/>
</dbReference>
<feature type="domain" description="SnoaL-like" evidence="1">
    <location>
        <begin position="2"/>
        <end position="129"/>
    </location>
</feature>
<evidence type="ECO:0000313" key="5">
    <source>
        <dbReference type="EMBL" id="CAB4991639.1"/>
    </source>
</evidence>
<evidence type="ECO:0000313" key="2">
    <source>
        <dbReference type="EMBL" id="CAB4754349.1"/>
    </source>
</evidence>
<reference evidence="5" key="1">
    <citation type="submission" date="2020-05" db="EMBL/GenBank/DDBJ databases">
        <authorList>
            <person name="Chiriac C."/>
            <person name="Salcher M."/>
            <person name="Ghai R."/>
            <person name="Kavagutti S V."/>
        </authorList>
    </citation>
    <scope>NUCLEOTIDE SEQUENCE</scope>
</reference>
<evidence type="ECO:0000259" key="1">
    <source>
        <dbReference type="Pfam" id="PF13577"/>
    </source>
</evidence>
<dbReference type="AlphaFoldDB" id="A0A6J7NLS5"/>
<proteinExistence type="predicted"/>
<protein>
    <submittedName>
        <fullName evidence="5">Unannotated protein</fullName>
    </submittedName>
</protein>
<organism evidence="5">
    <name type="scientific">freshwater metagenome</name>
    <dbReference type="NCBI Taxonomy" id="449393"/>
    <lineage>
        <taxon>unclassified sequences</taxon>
        <taxon>metagenomes</taxon>
        <taxon>ecological metagenomes</taxon>
    </lineage>
</organism>
<dbReference type="Pfam" id="PF13577">
    <property type="entry name" value="SnoaL_4"/>
    <property type="match status" value="1"/>
</dbReference>
<dbReference type="InterPro" id="IPR032710">
    <property type="entry name" value="NTF2-like_dom_sf"/>
</dbReference>
<evidence type="ECO:0000313" key="4">
    <source>
        <dbReference type="EMBL" id="CAB4910455.1"/>
    </source>
</evidence>
<gene>
    <name evidence="2" type="ORF">UFOPK2754_01995</name>
    <name evidence="3" type="ORF">UFOPK3139_00860</name>
    <name evidence="4" type="ORF">UFOPK3543_01464</name>
    <name evidence="5" type="ORF">UFOPK3967_01040</name>
</gene>
<dbReference type="SUPFAM" id="SSF54427">
    <property type="entry name" value="NTF2-like"/>
    <property type="match status" value="1"/>
</dbReference>
<evidence type="ECO:0000313" key="3">
    <source>
        <dbReference type="EMBL" id="CAB4823580.1"/>
    </source>
</evidence>
<accession>A0A6J7NLS5</accession>